<dbReference type="Gene3D" id="1.10.630.10">
    <property type="entry name" value="Cytochrome P450"/>
    <property type="match status" value="1"/>
</dbReference>
<evidence type="ECO:0000256" key="7">
    <source>
        <dbReference type="RuleBase" id="RU000461"/>
    </source>
</evidence>
<dbReference type="GO" id="GO:0008395">
    <property type="term" value="F:steroid hydroxylase activity"/>
    <property type="evidence" value="ECO:0007669"/>
    <property type="project" value="TreeGrafter"/>
</dbReference>
<dbReference type="Pfam" id="PF00067">
    <property type="entry name" value="p450"/>
    <property type="match status" value="1"/>
</dbReference>
<keyword evidence="3 7" id="KW-0479">Metal-binding</keyword>
<dbReference type="GO" id="GO:0006707">
    <property type="term" value="P:cholesterol catabolic process"/>
    <property type="evidence" value="ECO:0007669"/>
    <property type="project" value="TreeGrafter"/>
</dbReference>
<dbReference type="PANTHER" id="PTHR46696:SF4">
    <property type="entry name" value="BIOTIN BIOSYNTHESIS CYTOCHROME P450"/>
    <property type="match status" value="1"/>
</dbReference>
<protein>
    <submittedName>
        <fullName evidence="8">Cytochrome P450</fullName>
    </submittedName>
</protein>
<evidence type="ECO:0000256" key="6">
    <source>
        <dbReference type="ARBA" id="ARBA00023033"/>
    </source>
</evidence>
<organism evidence="8 9">
    <name type="scientific">Haloechinothrix alba</name>
    <dbReference type="NCBI Taxonomy" id="664784"/>
    <lineage>
        <taxon>Bacteria</taxon>
        <taxon>Bacillati</taxon>
        <taxon>Actinomycetota</taxon>
        <taxon>Actinomycetes</taxon>
        <taxon>Pseudonocardiales</taxon>
        <taxon>Pseudonocardiaceae</taxon>
        <taxon>Haloechinothrix</taxon>
    </lineage>
</organism>
<dbReference type="FunFam" id="1.10.630.10:FF:000018">
    <property type="entry name" value="Cytochrome P450 monooxygenase"/>
    <property type="match status" value="1"/>
</dbReference>
<accession>A0A239A7F3</accession>
<evidence type="ECO:0000256" key="2">
    <source>
        <dbReference type="ARBA" id="ARBA00022617"/>
    </source>
</evidence>
<dbReference type="GO" id="GO:0036199">
    <property type="term" value="F:cholest-4-en-3-one 26-monooxygenase activity"/>
    <property type="evidence" value="ECO:0007669"/>
    <property type="project" value="TreeGrafter"/>
</dbReference>
<evidence type="ECO:0000313" key="9">
    <source>
        <dbReference type="Proteomes" id="UP000198348"/>
    </source>
</evidence>
<dbReference type="PANTHER" id="PTHR46696">
    <property type="entry name" value="P450, PUTATIVE (EUROFUNG)-RELATED"/>
    <property type="match status" value="1"/>
</dbReference>
<evidence type="ECO:0000256" key="3">
    <source>
        <dbReference type="ARBA" id="ARBA00022723"/>
    </source>
</evidence>
<dbReference type="EMBL" id="FZNW01000031">
    <property type="protein sequence ID" value="SNR90813.1"/>
    <property type="molecule type" value="Genomic_DNA"/>
</dbReference>
<dbReference type="InterPro" id="IPR017972">
    <property type="entry name" value="Cyt_P450_CS"/>
</dbReference>
<dbReference type="GO" id="GO:0005506">
    <property type="term" value="F:iron ion binding"/>
    <property type="evidence" value="ECO:0007669"/>
    <property type="project" value="InterPro"/>
</dbReference>
<keyword evidence="6 7" id="KW-0503">Monooxygenase</keyword>
<dbReference type="SUPFAM" id="SSF48264">
    <property type="entry name" value="Cytochrome P450"/>
    <property type="match status" value="1"/>
</dbReference>
<gene>
    <name evidence="8" type="ORF">SAMN06265360_1314</name>
</gene>
<name>A0A239A7F3_9PSEU</name>
<dbReference type="AlphaFoldDB" id="A0A239A7F3"/>
<evidence type="ECO:0000256" key="1">
    <source>
        <dbReference type="ARBA" id="ARBA00010617"/>
    </source>
</evidence>
<dbReference type="PRINTS" id="PR00385">
    <property type="entry name" value="P450"/>
</dbReference>
<dbReference type="InterPro" id="IPR036396">
    <property type="entry name" value="Cyt_P450_sf"/>
</dbReference>
<evidence type="ECO:0000313" key="8">
    <source>
        <dbReference type="EMBL" id="SNR90813.1"/>
    </source>
</evidence>
<keyword evidence="2 7" id="KW-0349">Heme</keyword>
<dbReference type="Proteomes" id="UP000198348">
    <property type="component" value="Unassembled WGS sequence"/>
</dbReference>
<keyword evidence="5 7" id="KW-0408">Iron</keyword>
<keyword evidence="4 7" id="KW-0560">Oxidoreductase</keyword>
<keyword evidence="9" id="KW-1185">Reference proteome</keyword>
<dbReference type="GO" id="GO:0020037">
    <property type="term" value="F:heme binding"/>
    <property type="evidence" value="ECO:0007669"/>
    <property type="project" value="InterPro"/>
</dbReference>
<evidence type="ECO:0000256" key="4">
    <source>
        <dbReference type="ARBA" id="ARBA00023002"/>
    </source>
</evidence>
<sequence>MDVHDPVAELFAAKPDAVRCPHRAHALLRSEAAPRWIDRIQAYAVTRYADIVEVLRAPEKFSSVMASGPGSVTPLARRLIESPEVGEDLRAKARRRVEISKSTVLLNADPPVHLRQRKLVNKAFTARRVMAMEPSVDKIAHNLISNFIGTGRAEMVADFSILLPMTVIADILGVPSELHATFKRWSDAFVAGAGSMALSDEEIGEIFDQVNEFYDYFSEQIERCQRDPTDDLLSAIVQARIDGETPLTHDEMLQMLVQFLVAGNETTTNLLTSIMFWLLTEPGLMAAVRADRALVPKVVEEVLRLEAPIQGLFRTATEDSEVGGITIPSGSNLFLAYAAGNRDDAVFAYPDTLKFDRSGDGTHLAFGKGEHFCLGAPIARLEARVGINAWLDRTSEIMLDCAPEDVEYQPSFALHGIKSLPLRFAA</sequence>
<dbReference type="InterPro" id="IPR002397">
    <property type="entry name" value="Cyt_P450_B"/>
</dbReference>
<dbReference type="PRINTS" id="PR00359">
    <property type="entry name" value="BP450"/>
</dbReference>
<evidence type="ECO:0000256" key="5">
    <source>
        <dbReference type="ARBA" id="ARBA00023004"/>
    </source>
</evidence>
<dbReference type="RefSeq" id="WP_217898665.1">
    <property type="nucleotide sequence ID" value="NZ_FZNW01000031.1"/>
</dbReference>
<reference evidence="8 9" key="1">
    <citation type="submission" date="2017-06" db="EMBL/GenBank/DDBJ databases">
        <authorList>
            <person name="Kim H.J."/>
            <person name="Triplett B.A."/>
        </authorList>
    </citation>
    <scope>NUCLEOTIDE SEQUENCE [LARGE SCALE GENOMIC DNA]</scope>
    <source>
        <strain evidence="8 9">DSM 45207</strain>
    </source>
</reference>
<comment type="similarity">
    <text evidence="1 7">Belongs to the cytochrome P450 family.</text>
</comment>
<proteinExistence type="inferred from homology"/>
<dbReference type="PROSITE" id="PS00086">
    <property type="entry name" value="CYTOCHROME_P450"/>
    <property type="match status" value="1"/>
</dbReference>
<dbReference type="InterPro" id="IPR001128">
    <property type="entry name" value="Cyt_P450"/>
</dbReference>